<feature type="transmembrane region" description="Helical" evidence="1">
    <location>
        <begin position="21"/>
        <end position="45"/>
    </location>
</feature>
<keyword evidence="3" id="KW-1185">Reference proteome</keyword>
<dbReference type="KEGG" id="mfp:MBIO_0864"/>
<evidence type="ECO:0000313" key="2">
    <source>
        <dbReference type="EMBL" id="BAH70129.1"/>
    </source>
</evidence>
<protein>
    <submittedName>
        <fullName evidence="2">Uncharacterized protein</fullName>
    </submittedName>
</protein>
<proteinExistence type="predicted"/>
<dbReference type="eggNOG" id="ENOG5030MYR">
    <property type="taxonomic scope" value="Bacteria"/>
</dbReference>
<dbReference type="PATRIC" id="fig|496833.3.peg.461"/>
<accession>C4XG57</accession>
<dbReference type="AlphaFoldDB" id="C4XG57"/>
<dbReference type="EMBL" id="AP009608">
    <property type="protein sequence ID" value="BAH70129.1"/>
    <property type="molecule type" value="Genomic_DNA"/>
</dbReference>
<evidence type="ECO:0000313" key="3">
    <source>
        <dbReference type="Proteomes" id="UP000006810"/>
    </source>
</evidence>
<feature type="transmembrane region" description="Helical" evidence="1">
    <location>
        <begin position="122"/>
        <end position="141"/>
    </location>
</feature>
<dbReference type="Proteomes" id="UP000006810">
    <property type="component" value="Chromosome"/>
</dbReference>
<name>C4XG57_MYCFP</name>
<dbReference type="HOGENOM" id="CLU_105385_0_0_14"/>
<sequence length="221" mass="25539">MMFKVNQKLKKSKTNYLARKSLLVLSIIITIVAIAILFAFLFLFLKRIDEELNWLRDVDPAAIKSTKEKIYNSSFANSPSYGLKNFLPALIMININILFISLIINCIAVIRLFSNKSNADKYFIYLIFLQLTSFCLFFFAISLSPNKLNKVIDFKELSGSEYAIYQFLDKMNITYAWIGMFVILTNFILLIVAKTKYGYVKNDQIIAKSKIDTKDLEKQLI</sequence>
<keyword evidence="1" id="KW-0472">Membrane</keyword>
<reference evidence="2 3" key="1">
    <citation type="journal article" date="2009" name="Curr. Microbiol.">
        <title>Molecular cloning and expression of a novel cholinephosphotransferase involved in glycoglycerophospholipid biosynthesis of Mycoplasma fermentans.</title>
        <authorList>
            <person name="Ishida N."/>
            <person name="Irikura D."/>
            <person name="Matsuda K."/>
            <person name="Sato S."/>
            <person name="Asano K."/>
        </authorList>
    </citation>
    <scope>NUCLEOTIDE SEQUENCE [LARGE SCALE GENOMIC DNA]</scope>
    <source>
        <strain evidence="3">ATCC 19989 / NBRC 14854 / NCTC 10117 / PG18</strain>
    </source>
</reference>
<gene>
    <name evidence="2" type="ordered locus">MBIO_0864</name>
</gene>
<evidence type="ECO:0000256" key="1">
    <source>
        <dbReference type="SAM" id="Phobius"/>
    </source>
</evidence>
<keyword evidence="1" id="KW-0812">Transmembrane</keyword>
<feature type="transmembrane region" description="Helical" evidence="1">
    <location>
        <begin position="86"/>
        <end position="110"/>
    </location>
</feature>
<feature type="transmembrane region" description="Helical" evidence="1">
    <location>
        <begin position="175"/>
        <end position="193"/>
    </location>
</feature>
<organism evidence="2 3">
    <name type="scientific">Mycoplasmopsis fermentans (strain ATCC 19989 / NBRC 14854 / NCTC 10117 / PG18)</name>
    <name type="common">Mycoplasma fermentans</name>
    <dbReference type="NCBI Taxonomy" id="496833"/>
    <lineage>
        <taxon>Bacteria</taxon>
        <taxon>Bacillati</taxon>
        <taxon>Mycoplasmatota</taxon>
        <taxon>Mycoplasmoidales</taxon>
        <taxon>Metamycoplasmataceae</taxon>
        <taxon>Mycoplasmopsis</taxon>
    </lineage>
</organism>
<keyword evidence="1" id="KW-1133">Transmembrane helix</keyword>